<name>A0A1M4S8F1_9FIRM</name>
<keyword evidence="1" id="KW-0488">Methylation</keyword>
<gene>
    <name evidence="3" type="ORF">SAMN02746064_00149</name>
</gene>
<dbReference type="InterPro" id="IPR000983">
    <property type="entry name" value="Bac_GSPG_pilin"/>
</dbReference>
<keyword evidence="2" id="KW-1133">Transmembrane helix</keyword>
<evidence type="ECO:0000256" key="1">
    <source>
        <dbReference type="ARBA" id="ARBA00022481"/>
    </source>
</evidence>
<dbReference type="SUPFAM" id="SSF54523">
    <property type="entry name" value="Pili subunits"/>
    <property type="match status" value="1"/>
</dbReference>
<dbReference type="STRING" id="1120975.SAMN02746064_00149"/>
<dbReference type="PRINTS" id="PR00813">
    <property type="entry name" value="BCTERIALGSPG"/>
</dbReference>
<dbReference type="PROSITE" id="PS00409">
    <property type="entry name" value="PROKAR_NTER_METHYL"/>
    <property type="match status" value="1"/>
</dbReference>
<dbReference type="NCBIfam" id="TIGR02532">
    <property type="entry name" value="IV_pilin_GFxxxE"/>
    <property type="match status" value="1"/>
</dbReference>
<dbReference type="Pfam" id="PF07963">
    <property type="entry name" value="N_methyl"/>
    <property type="match status" value="1"/>
</dbReference>
<dbReference type="Proteomes" id="UP000184251">
    <property type="component" value="Unassembled WGS sequence"/>
</dbReference>
<dbReference type="EMBL" id="FQTU01000001">
    <property type="protein sequence ID" value="SHE28445.1"/>
    <property type="molecule type" value="Genomic_DNA"/>
</dbReference>
<dbReference type="OrthoDB" id="1727209at2"/>
<dbReference type="RefSeq" id="WP_073269150.1">
    <property type="nucleotide sequence ID" value="NZ_FQTU01000001.1"/>
</dbReference>
<organism evidence="3 4">
    <name type="scientific">Alkalibacter saccharofermentans DSM 14828</name>
    <dbReference type="NCBI Taxonomy" id="1120975"/>
    <lineage>
        <taxon>Bacteria</taxon>
        <taxon>Bacillati</taxon>
        <taxon>Bacillota</taxon>
        <taxon>Clostridia</taxon>
        <taxon>Eubacteriales</taxon>
        <taxon>Eubacteriaceae</taxon>
        <taxon>Alkalibacter</taxon>
    </lineage>
</organism>
<dbReference type="InterPro" id="IPR045584">
    <property type="entry name" value="Pilin-like"/>
</dbReference>
<keyword evidence="4" id="KW-1185">Reference proteome</keyword>
<dbReference type="InterPro" id="IPR012902">
    <property type="entry name" value="N_methyl_site"/>
</dbReference>
<keyword evidence="2" id="KW-0812">Transmembrane</keyword>
<sequence length="107" mass="11955">MHRKSKYKQKGFTLIELLVVLAILAALTLMAVIKMTQIIDTANQRLDISNVSYLNSATRVYQVEMGDWPGEAGELVPNYIDKIPVSPTGGTYEYDVANNEFVYVAPE</sequence>
<evidence type="ECO:0000256" key="2">
    <source>
        <dbReference type="SAM" id="Phobius"/>
    </source>
</evidence>
<proteinExistence type="predicted"/>
<dbReference type="Gene3D" id="3.30.700.10">
    <property type="entry name" value="Glycoprotein, Type 4 Pilin"/>
    <property type="match status" value="1"/>
</dbReference>
<accession>A0A1M4S8F1</accession>
<evidence type="ECO:0000313" key="4">
    <source>
        <dbReference type="Proteomes" id="UP000184251"/>
    </source>
</evidence>
<dbReference type="AlphaFoldDB" id="A0A1M4S8F1"/>
<dbReference type="GO" id="GO:0015628">
    <property type="term" value="P:protein secretion by the type II secretion system"/>
    <property type="evidence" value="ECO:0007669"/>
    <property type="project" value="InterPro"/>
</dbReference>
<reference evidence="3 4" key="1">
    <citation type="submission" date="2016-11" db="EMBL/GenBank/DDBJ databases">
        <authorList>
            <person name="Jaros S."/>
            <person name="Januszkiewicz K."/>
            <person name="Wedrychowicz H."/>
        </authorList>
    </citation>
    <scope>NUCLEOTIDE SEQUENCE [LARGE SCALE GENOMIC DNA]</scope>
    <source>
        <strain evidence="3 4">DSM 14828</strain>
    </source>
</reference>
<feature type="transmembrane region" description="Helical" evidence="2">
    <location>
        <begin position="12"/>
        <end position="33"/>
    </location>
</feature>
<protein>
    <submittedName>
        <fullName evidence="3">Type IV pilus assembly protein PilA</fullName>
    </submittedName>
</protein>
<keyword evidence="2" id="KW-0472">Membrane</keyword>
<dbReference type="GO" id="GO:0015627">
    <property type="term" value="C:type II protein secretion system complex"/>
    <property type="evidence" value="ECO:0007669"/>
    <property type="project" value="InterPro"/>
</dbReference>
<evidence type="ECO:0000313" key="3">
    <source>
        <dbReference type="EMBL" id="SHE28445.1"/>
    </source>
</evidence>